<dbReference type="GeneID" id="19463270"/>
<gene>
    <name evidence="3" type="ORF">GLAREA_04215</name>
</gene>
<keyword evidence="3" id="KW-0238">DNA-binding</keyword>
<dbReference type="AlphaFoldDB" id="S3CQN3"/>
<dbReference type="Gene3D" id="4.10.240.10">
    <property type="entry name" value="Zn(2)-C6 fungal-type DNA-binding domain"/>
    <property type="match status" value="1"/>
</dbReference>
<dbReference type="Pfam" id="PF11951">
    <property type="entry name" value="Fungal_trans_2"/>
    <property type="match status" value="1"/>
</dbReference>
<dbReference type="Proteomes" id="UP000016922">
    <property type="component" value="Unassembled WGS sequence"/>
</dbReference>
<dbReference type="InterPro" id="IPR001138">
    <property type="entry name" value="Zn2Cys6_DnaBD"/>
</dbReference>
<keyword evidence="4" id="KW-1185">Reference proteome</keyword>
<dbReference type="SMART" id="SM00066">
    <property type="entry name" value="GAL4"/>
    <property type="match status" value="1"/>
</dbReference>
<accession>S3CQN3</accession>
<evidence type="ECO:0000313" key="4">
    <source>
        <dbReference type="Proteomes" id="UP000016922"/>
    </source>
</evidence>
<dbReference type="PROSITE" id="PS50048">
    <property type="entry name" value="ZN2_CY6_FUNGAL_2"/>
    <property type="match status" value="1"/>
</dbReference>
<dbReference type="Pfam" id="PF00172">
    <property type="entry name" value="Zn_clus"/>
    <property type="match status" value="1"/>
</dbReference>
<name>S3CQN3_GLAL2</name>
<dbReference type="PANTHER" id="PTHR37540:SF5">
    <property type="entry name" value="TRANSCRIPTION FACTOR DOMAIN-CONTAINING PROTEIN"/>
    <property type="match status" value="1"/>
</dbReference>
<dbReference type="eggNOG" id="ENOG502T2R8">
    <property type="taxonomic scope" value="Eukaryota"/>
</dbReference>
<keyword evidence="1" id="KW-0539">Nucleus</keyword>
<dbReference type="KEGG" id="glz:GLAREA_04215"/>
<dbReference type="InterPro" id="IPR021858">
    <property type="entry name" value="Fun_TF"/>
</dbReference>
<evidence type="ECO:0000259" key="2">
    <source>
        <dbReference type="PROSITE" id="PS50048"/>
    </source>
</evidence>
<organism evidence="3 4">
    <name type="scientific">Glarea lozoyensis (strain ATCC 20868 / MF5171)</name>
    <dbReference type="NCBI Taxonomy" id="1116229"/>
    <lineage>
        <taxon>Eukaryota</taxon>
        <taxon>Fungi</taxon>
        <taxon>Dikarya</taxon>
        <taxon>Ascomycota</taxon>
        <taxon>Pezizomycotina</taxon>
        <taxon>Leotiomycetes</taxon>
        <taxon>Helotiales</taxon>
        <taxon>Helotiaceae</taxon>
        <taxon>Glarea</taxon>
    </lineage>
</organism>
<feature type="domain" description="Zn(2)-C6 fungal-type" evidence="2">
    <location>
        <begin position="386"/>
        <end position="419"/>
    </location>
</feature>
<dbReference type="EMBL" id="KE145369">
    <property type="protein sequence ID" value="EPE27424.1"/>
    <property type="molecule type" value="Genomic_DNA"/>
</dbReference>
<dbReference type="RefSeq" id="XP_008084783.1">
    <property type="nucleotide sequence ID" value="XM_008086592.1"/>
</dbReference>
<dbReference type="GO" id="GO:0008270">
    <property type="term" value="F:zinc ion binding"/>
    <property type="evidence" value="ECO:0007669"/>
    <property type="project" value="InterPro"/>
</dbReference>
<proteinExistence type="predicted"/>
<sequence length="856" mass="97220">MDREARERIRQRALIATRNQCIDWEQQRIERCQALDRYFVYGFELDFDISHVLVDRTYDEALEEVRLRLCVKNIPTPTKQHLADFWEGMIPARVSSQTCDETASKYWIVTRGPTLSSLTITSPLLRFEDGQRTSNKAFKSICKVLKRMLPDDHDPVAFNNSLPWPGFRVFTGTGNYPMKPKHMAKLLGLLWVYEKPLDTIYQNISKTQWLSNTGDPEHNFIMSNGRLVGTPAQFYEMVLHCVSLPEAISLFNSNLADGPIIRTYSAMQSGSHARLASDLHGMLQWAALVSDRDWIRTVRVQINRDQPSLENGKALVALFCHWGMPGLARNYVWRDENFGRRWSRYHGHILINQGAESTKREMFSIIRLSDIGSQTTRRSHRKSRTGCTICKERRMKCDEVRPVCSNCSRKFTDPEPCDYRSTLQRDVTVLRPIVPRISVNDNDDAGVSIVASRESALTNVPISPIIDAGSLDPFQTYPNGRVSGLDDLMKHYLSLTVYKSFPWQPASTTNPTCAYYIPLVLNDVVLFHATLQLATFRLEAHSMQRSNVVHLRAECVRLLRDRIENAHHDALSDETLGAVATMAAVEHERGNVEMLKMHMDGLKTMIDLRGGLQAIRLSGPMVANLIFWMFVVSMYESEYPPLDPELPLYLGSISQFEDIAPLHDQSIDLTAMGLGEPVASVLISIQHVSQLVPSSTAYPTAATSLTILSRTCALLSHLLSIPPQASFISEAARFATLLHVFAPWRGLPPDGTLAINRLLHSLISTLRKIVAENTPCNTLLLWIFAVGGVTADGLPERVWFVSHLVRNVENLELKTWEEAKDHIRRVIWHEALCERTHYKLWQEVELRRDELLELEG</sequence>
<reference evidence="3 4" key="1">
    <citation type="journal article" date="2013" name="BMC Genomics">
        <title>Genomics-driven discovery of the pneumocandin biosynthetic gene cluster in the fungus Glarea lozoyensis.</title>
        <authorList>
            <person name="Chen L."/>
            <person name="Yue Q."/>
            <person name="Zhang X."/>
            <person name="Xiang M."/>
            <person name="Wang C."/>
            <person name="Li S."/>
            <person name="Che Y."/>
            <person name="Ortiz-Lopez F.J."/>
            <person name="Bills G.F."/>
            <person name="Liu X."/>
            <person name="An Z."/>
        </authorList>
    </citation>
    <scope>NUCLEOTIDE SEQUENCE [LARGE SCALE GENOMIC DNA]</scope>
    <source>
        <strain evidence="4">ATCC 20868 / MF5171</strain>
    </source>
</reference>
<dbReference type="GO" id="GO:0003677">
    <property type="term" value="F:DNA binding"/>
    <property type="evidence" value="ECO:0007669"/>
    <property type="project" value="UniProtKB-KW"/>
</dbReference>
<dbReference type="PANTHER" id="PTHR37540">
    <property type="entry name" value="TRANSCRIPTION FACTOR (ACR-2), PUTATIVE-RELATED-RELATED"/>
    <property type="match status" value="1"/>
</dbReference>
<evidence type="ECO:0000256" key="1">
    <source>
        <dbReference type="ARBA" id="ARBA00023242"/>
    </source>
</evidence>
<evidence type="ECO:0000313" key="3">
    <source>
        <dbReference type="EMBL" id="EPE27424.1"/>
    </source>
</evidence>
<dbReference type="InterPro" id="IPR036864">
    <property type="entry name" value="Zn2-C6_fun-type_DNA-bd_sf"/>
</dbReference>
<dbReference type="OrthoDB" id="4158087at2759"/>
<protein>
    <submittedName>
        <fullName evidence="3">Zn2/Cys6 DNA-binding protein</fullName>
    </submittedName>
</protein>
<dbReference type="SUPFAM" id="SSF57701">
    <property type="entry name" value="Zn2/Cys6 DNA-binding domain"/>
    <property type="match status" value="1"/>
</dbReference>
<dbReference type="GO" id="GO:0000981">
    <property type="term" value="F:DNA-binding transcription factor activity, RNA polymerase II-specific"/>
    <property type="evidence" value="ECO:0007669"/>
    <property type="project" value="InterPro"/>
</dbReference>
<dbReference type="CDD" id="cd00067">
    <property type="entry name" value="GAL4"/>
    <property type="match status" value="1"/>
</dbReference>
<dbReference type="HOGENOM" id="CLU_333715_0_0_1"/>